<dbReference type="OrthoDB" id="1717591at2759"/>
<evidence type="ECO:0000313" key="2">
    <source>
        <dbReference type="EMBL" id="PIA41673.1"/>
    </source>
</evidence>
<sequence>MDESWRMRMGSTNLPRRRSTEEKPVIHRIFDFGNNNCSSSDSETLEPEDFNDVFGGPPKTVLSRKASRTDLNYFATNFYQDVCRSSSSSSEYIIPTTKRAGRNLAVFSIPAMDKGRKAVYTRNEGFYDDIFGSDEDRRSKLKSTISKSNSSSVLSSEELSPVRPSIAEDVFFSSFSSKLRPINIQMQKKSSSAALTKEKQSIQGNSDICPWLRPTFTESHALDNDLTKNYKSSPYKFSQSGSSPETISIEPRSYQSIKASVVDIEMDSPSSVVSSLYNREPENKSRFQDKSLQEEEEDEEEEIMSSYVIEISCEKKKDTEDESAVAMNEAIAWAKEKFQTQSLEASDGCGVGGCHWKNVSPSAAKQFAQREEKVVTHEHCNQQEDGHERAQFLMVNQKLLDWMTEEKQPSAKDGRFL</sequence>
<keyword evidence="3" id="KW-1185">Reference proteome</keyword>
<feature type="compositionally biased region" description="Acidic residues" evidence="1">
    <location>
        <begin position="294"/>
        <end position="303"/>
    </location>
</feature>
<gene>
    <name evidence="2" type="ORF">AQUCO_02200243v1</name>
</gene>
<dbReference type="Proteomes" id="UP000230069">
    <property type="component" value="Unassembled WGS sequence"/>
</dbReference>
<reference evidence="2 3" key="1">
    <citation type="submission" date="2017-09" db="EMBL/GenBank/DDBJ databases">
        <title>WGS assembly of Aquilegia coerulea Goldsmith.</title>
        <authorList>
            <person name="Hodges S."/>
            <person name="Kramer E."/>
            <person name="Nordborg M."/>
            <person name="Tomkins J."/>
            <person name="Borevitz J."/>
            <person name="Derieg N."/>
            <person name="Yan J."/>
            <person name="Mihaltcheva S."/>
            <person name="Hayes R.D."/>
            <person name="Rokhsar D."/>
        </authorList>
    </citation>
    <scope>NUCLEOTIDE SEQUENCE [LARGE SCALE GENOMIC DNA]</scope>
    <source>
        <strain evidence="3">cv. Goldsmith</strain>
    </source>
</reference>
<proteinExistence type="predicted"/>
<feature type="region of interest" description="Disordered" evidence="1">
    <location>
        <begin position="1"/>
        <end position="20"/>
    </location>
</feature>
<dbReference type="STRING" id="218851.A0A2G5DDV9"/>
<protein>
    <submittedName>
        <fullName evidence="2">Uncharacterized protein</fullName>
    </submittedName>
</protein>
<accession>A0A2G5DDV9</accession>
<feature type="compositionally biased region" description="Basic and acidic residues" evidence="1">
    <location>
        <begin position="279"/>
        <end position="293"/>
    </location>
</feature>
<feature type="region of interest" description="Disordered" evidence="1">
    <location>
        <begin position="272"/>
        <end position="303"/>
    </location>
</feature>
<name>A0A2G5DDV9_AQUCA</name>
<dbReference type="AlphaFoldDB" id="A0A2G5DDV9"/>
<evidence type="ECO:0000313" key="3">
    <source>
        <dbReference type="Proteomes" id="UP000230069"/>
    </source>
</evidence>
<dbReference type="FunCoup" id="A0A2G5DDV9">
    <property type="interactions" value="27"/>
</dbReference>
<evidence type="ECO:0000256" key="1">
    <source>
        <dbReference type="SAM" id="MobiDB-lite"/>
    </source>
</evidence>
<dbReference type="InParanoid" id="A0A2G5DDV9"/>
<organism evidence="2 3">
    <name type="scientific">Aquilegia coerulea</name>
    <name type="common">Rocky mountain columbine</name>
    <dbReference type="NCBI Taxonomy" id="218851"/>
    <lineage>
        <taxon>Eukaryota</taxon>
        <taxon>Viridiplantae</taxon>
        <taxon>Streptophyta</taxon>
        <taxon>Embryophyta</taxon>
        <taxon>Tracheophyta</taxon>
        <taxon>Spermatophyta</taxon>
        <taxon>Magnoliopsida</taxon>
        <taxon>Ranunculales</taxon>
        <taxon>Ranunculaceae</taxon>
        <taxon>Thalictroideae</taxon>
        <taxon>Aquilegia</taxon>
    </lineage>
</organism>
<dbReference type="EMBL" id="KZ305039">
    <property type="protein sequence ID" value="PIA41673.1"/>
    <property type="molecule type" value="Genomic_DNA"/>
</dbReference>